<evidence type="ECO:0000256" key="1">
    <source>
        <dbReference type="ARBA" id="ARBA00005964"/>
    </source>
</evidence>
<sequence>MRLCTLLLFSLFFNICWSYQVIKELRKKINDGEILGRYMTSETGRTVQGFIGIPFASPPVNDLRFKAPQKVTPWNNTLFTQNQRSKCPHIDTIRSATAVEGDEDCLYLNVYVPQTRTSSQLDVLVWFHGGGFTQGHGGPHTYSPDYLLEHDVILVSGNYRLGPLGFLSTEDRNSAGNFGLKDQAFLLQWVHDNIEHFGGNKNSVTIWGESAGAVSVAYQMISPLSEGLFNRAIMNSGVLTGPARSGVARQQAIRLAEQVNCPVLTDTSAIIECLRQVSAEAMIHAGGSYPIVVESFETDEPAFIDQRNYNNRFSHFAQIPLLVGMNSEESLMYIGATLDNPVALDALLTNWDLTLPGTFGYSHLNVTAREEITRSINEFYFGNAATPTNPLDKQSLLNLFTDLFLTFIESVQGRLEQSSHSNTYLYLFTHKGKASFSTATNYYGTSHADDLIPLFPLRKTVFYSSLPSAQDRELTKVMSRMWTNFARFGNPTPSGSEETLWPSVTSNNFSLMQYMQIGNENGFLQNEVLQVKQDYYSERAEFWKRIRQDYGLNSWFEGDSSISRHFL</sequence>
<evidence type="ECO:0000313" key="8">
    <source>
        <dbReference type="EMBL" id="KAJ6635071.1"/>
    </source>
</evidence>
<gene>
    <name evidence="8" type="primary">Tcjhe_11</name>
    <name evidence="8" type="ORF">Bhyg_13654</name>
</gene>
<dbReference type="PROSITE" id="PS00122">
    <property type="entry name" value="CARBOXYLESTERASE_B_1"/>
    <property type="match status" value="1"/>
</dbReference>
<accession>A0A9Q0MNT2</accession>
<dbReference type="EC" id="3.1.1.-" evidence="6"/>
<dbReference type="InterPro" id="IPR002018">
    <property type="entry name" value="CarbesteraseB"/>
</dbReference>
<keyword evidence="4" id="KW-1015">Disulfide bond</keyword>
<dbReference type="InterPro" id="IPR029058">
    <property type="entry name" value="AB_hydrolase_fold"/>
</dbReference>
<feature type="signal peptide" evidence="6">
    <location>
        <begin position="1"/>
        <end position="18"/>
    </location>
</feature>
<feature type="chain" id="PRO_5040531740" description="Carboxylic ester hydrolase" evidence="6">
    <location>
        <begin position="19"/>
        <end position="567"/>
    </location>
</feature>
<proteinExistence type="inferred from homology"/>
<evidence type="ECO:0000256" key="3">
    <source>
        <dbReference type="ARBA" id="ARBA00022801"/>
    </source>
</evidence>
<dbReference type="AlphaFoldDB" id="A0A9Q0MNT2"/>
<keyword evidence="3 6" id="KW-0378">Hydrolase</keyword>
<evidence type="ECO:0000259" key="7">
    <source>
        <dbReference type="Pfam" id="PF00135"/>
    </source>
</evidence>
<dbReference type="GO" id="GO:0052689">
    <property type="term" value="F:carboxylic ester hydrolase activity"/>
    <property type="evidence" value="ECO:0007669"/>
    <property type="project" value="UniProtKB-KW"/>
</dbReference>
<dbReference type="EMBL" id="WJQU01000004">
    <property type="protein sequence ID" value="KAJ6635071.1"/>
    <property type="molecule type" value="Genomic_DNA"/>
</dbReference>
<keyword evidence="9" id="KW-1185">Reference proteome</keyword>
<dbReference type="Pfam" id="PF00135">
    <property type="entry name" value="COesterase"/>
    <property type="match status" value="1"/>
</dbReference>
<keyword evidence="6" id="KW-0732">Signal</keyword>
<protein>
    <recommendedName>
        <fullName evidence="6">Carboxylic ester hydrolase</fullName>
        <ecNumber evidence="6">3.1.1.-</ecNumber>
    </recommendedName>
</protein>
<dbReference type="InterPro" id="IPR019819">
    <property type="entry name" value="Carboxylesterase_B_CS"/>
</dbReference>
<evidence type="ECO:0000313" key="9">
    <source>
        <dbReference type="Proteomes" id="UP001151699"/>
    </source>
</evidence>
<dbReference type="Gene3D" id="3.40.50.1820">
    <property type="entry name" value="alpha/beta hydrolase"/>
    <property type="match status" value="1"/>
</dbReference>
<name>A0A9Q0MNT2_9DIPT</name>
<reference evidence="8" key="1">
    <citation type="submission" date="2022-07" db="EMBL/GenBank/DDBJ databases">
        <authorList>
            <person name="Trinca V."/>
            <person name="Uliana J.V.C."/>
            <person name="Torres T.T."/>
            <person name="Ward R.J."/>
            <person name="Monesi N."/>
        </authorList>
    </citation>
    <scope>NUCLEOTIDE SEQUENCE</scope>
    <source>
        <strain evidence="8">HSMRA1968</strain>
        <tissue evidence="8">Whole embryos</tissue>
    </source>
</reference>
<dbReference type="Proteomes" id="UP001151699">
    <property type="component" value="Chromosome C"/>
</dbReference>
<comment type="caution">
    <text evidence="8">The sequence shown here is derived from an EMBL/GenBank/DDBJ whole genome shotgun (WGS) entry which is preliminary data.</text>
</comment>
<evidence type="ECO:0000256" key="2">
    <source>
        <dbReference type="ARBA" id="ARBA00022487"/>
    </source>
</evidence>
<evidence type="ECO:0000256" key="5">
    <source>
        <dbReference type="ARBA" id="ARBA00023180"/>
    </source>
</evidence>
<dbReference type="OrthoDB" id="19653at2759"/>
<dbReference type="PANTHER" id="PTHR11559">
    <property type="entry name" value="CARBOXYLESTERASE"/>
    <property type="match status" value="1"/>
</dbReference>
<keyword evidence="2" id="KW-0719">Serine esterase</keyword>
<dbReference type="InterPro" id="IPR050309">
    <property type="entry name" value="Type-B_Carboxylest/Lipase"/>
</dbReference>
<evidence type="ECO:0000256" key="6">
    <source>
        <dbReference type="RuleBase" id="RU361235"/>
    </source>
</evidence>
<comment type="similarity">
    <text evidence="1 6">Belongs to the type-B carboxylesterase/lipase family.</text>
</comment>
<evidence type="ECO:0000256" key="4">
    <source>
        <dbReference type="ARBA" id="ARBA00023157"/>
    </source>
</evidence>
<organism evidence="8 9">
    <name type="scientific">Pseudolycoriella hygida</name>
    <dbReference type="NCBI Taxonomy" id="35572"/>
    <lineage>
        <taxon>Eukaryota</taxon>
        <taxon>Metazoa</taxon>
        <taxon>Ecdysozoa</taxon>
        <taxon>Arthropoda</taxon>
        <taxon>Hexapoda</taxon>
        <taxon>Insecta</taxon>
        <taxon>Pterygota</taxon>
        <taxon>Neoptera</taxon>
        <taxon>Endopterygota</taxon>
        <taxon>Diptera</taxon>
        <taxon>Nematocera</taxon>
        <taxon>Sciaroidea</taxon>
        <taxon>Sciaridae</taxon>
        <taxon>Pseudolycoriella</taxon>
    </lineage>
</organism>
<feature type="domain" description="Carboxylesterase type B" evidence="7">
    <location>
        <begin position="28"/>
        <end position="543"/>
    </location>
</feature>
<dbReference type="InterPro" id="IPR019826">
    <property type="entry name" value="Carboxylesterase_B_AS"/>
</dbReference>
<dbReference type="SUPFAM" id="SSF53474">
    <property type="entry name" value="alpha/beta-Hydrolases"/>
    <property type="match status" value="1"/>
</dbReference>
<dbReference type="PROSITE" id="PS00941">
    <property type="entry name" value="CARBOXYLESTERASE_B_2"/>
    <property type="match status" value="1"/>
</dbReference>
<keyword evidence="5" id="KW-0325">Glycoprotein</keyword>